<dbReference type="PANTHER" id="PTHR21015">
    <property type="entry name" value="UDP-N-ACETYLGLUCOSAMINE--N-ACETYLMURAMYL-(PENTAPEPTIDE) PYROPHOSPHORYL-UNDECAPRENOL N-ACETYLGLUCOSAMINE TRANSFERASE 1"/>
    <property type="match status" value="1"/>
</dbReference>
<dbReference type="NCBIfam" id="TIGR03590">
    <property type="entry name" value="PseG"/>
    <property type="match status" value="1"/>
</dbReference>
<keyword evidence="4" id="KW-1185">Reference proteome</keyword>
<dbReference type="Gene3D" id="3.40.50.2000">
    <property type="entry name" value="Glycogen Phosphorylase B"/>
    <property type="match status" value="1"/>
</dbReference>
<dbReference type="EMBL" id="JAATJL010000001">
    <property type="protein sequence ID" value="NJC22624.1"/>
    <property type="molecule type" value="Genomic_DNA"/>
</dbReference>
<reference evidence="3 4" key="1">
    <citation type="submission" date="2020-03" db="EMBL/GenBank/DDBJ databases">
        <title>Sequencing the genomes of 1000 actinobacteria strains.</title>
        <authorList>
            <person name="Klenk H.-P."/>
        </authorList>
    </citation>
    <scope>NUCLEOTIDE SEQUENCE [LARGE SCALE GENOMIC DNA]</scope>
    <source>
        <strain evidence="3 4">DSM 16403</strain>
    </source>
</reference>
<organism evidence="3 4">
    <name type="scientific">Arthrobacter pigmenti</name>
    <dbReference type="NCBI Taxonomy" id="271432"/>
    <lineage>
        <taxon>Bacteria</taxon>
        <taxon>Bacillati</taxon>
        <taxon>Actinomycetota</taxon>
        <taxon>Actinomycetes</taxon>
        <taxon>Micrococcales</taxon>
        <taxon>Micrococcaceae</taxon>
        <taxon>Arthrobacter</taxon>
    </lineage>
</organism>
<protein>
    <submittedName>
        <fullName evidence="3">UDP-2,4-diacetamido-2,4, 6-trideoxy-beta-L-altropyranose hydrolase</fullName>
    </submittedName>
</protein>
<sequence>MMLDSSTGAERPHGVSKCQYSRAARFPWSCPGTECKTLTPWKIGNAQNGCSVPSDARRMKTLVEASVRLPTMPLDVTVVFRVDASTKIGSGHVMRCLTLAEELAWGGRDCLFVCRATSGDLASAIRARGFVVVSMERAVTAPIQRTGSNESYEDWLVGGWRQDLDQTLASLVQVRFQWLIVDHYGIDHRWETAFRASRPSVRIACIDDLADRVHDCDLLLDQNLGRRPHDYAQLVPPGCKILVGTSYALVRSEFREARAASLVRRQTLQRPRRVLINFGGVDSGNVTEDVLDALAHVPGSHSLRVDIVMGLAAPHLKAVLRAADRSQFDTKVHVDTTRMAYLMTMADVAVGAGGGTSWERCCLGLPSLVLEIALNQRDVVRQLASHDVAYVVDQTSLVRSLLTAWKKIQSGERLLEMSKNASTLVVGNGASLVAESIIRGTAHETR</sequence>
<comment type="caution">
    <text evidence="3">The sequence shown here is derived from an EMBL/GenBank/DDBJ whole genome shotgun (WGS) entry which is preliminary data.</text>
</comment>
<dbReference type="SUPFAM" id="SSF53756">
    <property type="entry name" value="UDP-Glycosyltransferase/glycogen phosphorylase"/>
    <property type="match status" value="1"/>
</dbReference>
<dbReference type="Proteomes" id="UP000547458">
    <property type="component" value="Unassembled WGS sequence"/>
</dbReference>
<dbReference type="AlphaFoldDB" id="A0A846RQE9"/>
<proteinExistence type="predicted"/>
<accession>A0A846RQE9</accession>
<evidence type="ECO:0000313" key="4">
    <source>
        <dbReference type="Proteomes" id="UP000547458"/>
    </source>
</evidence>
<feature type="binding site" evidence="2">
    <location>
        <position position="251"/>
    </location>
    <ligand>
        <name>substrate</name>
    </ligand>
</feature>
<name>A0A846RQE9_9MICC</name>
<evidence type="ECO:0000256" key="2">
    <source>
        <dbReference type="PIRSR" id="PIRSR620023-2"/>
    </source>
</evidence>
<feature type="binding site" evidence="2">
    <location>
        <position position="359"/>
    </location>
    <ligand>
        <name>substrate</name>
    </ligand>
</feature>
<feature type="active site" description="Proton acceptor" evidence="1">
    <location>
        <position position="92"/>
    </location>
</feature>
<dbReference type="PANTHER" id="PTHR21015:SF22">
    <property type="entry name" value="GLYCOSYLTRANSFERASE"/>
    <property type="match status" value="1"/>
</dbReference>
<evidence type="ECO:0000256" key="1">
    <source>
        <dbReference type="PIRSR" id="PIRSR620023-1"/>
    </source>
</evidence>
<keyword evidence="3" id="KW-0378">Hydrolase</keyword>
<gene>
    <name evidence="3" type="ORF">BJ994_001700</name>
</gene>
<dbReference type="Gene3D" id="3.40.50.11190">
    <property type="match status" value="1"/>
</dbReference>
<dbReference type="InterPro" id="IPR020023">
    <property type="entry name" value="PseG"/>
</dbReference>
<dbReference type="GO" id="GO:0016757">
    <property type="term" value="F:glycosyltransferase activity"/>
    <property type="evidence" value="ECO:0007669"/>
    <property type="project" value="TreeGrafter"/>
</dbReference>
<dbReference type="GO" id="GO:0016787">
    <property type="term" value="F:hydrolase activity"/>
    <property type="evidence" value="ECO:0007669"/>
    <property type="project" value="UniProtKB-KW"/>
</dbReference>
<evidence type="ECO:0000313" key="3">
    <source>
        <dbReference type="EMBL" id="NJC22624.1"/>
    </source>
</evidence>